<dbReference type="EMBL" id="DS113349">
    <property type="protein sequence ID" value="EAY09853.1"/>
    <property type="molecule type" value="Genomic_DNA"/>
</dbReference>
<feature type="signal peptide" evidence="3">
    <location>
        <begin position="1"/>
        <end position="18"/>
    </location>
</feature>
<name>A2EBY5_TRIV3</name>
<reference evidence="4" key="2">
    <citation type="journal article" date="2007" name="Science">
        <title>Draft genome sequence of the sexually transmitted pathogen Trichomonas vaginalis.</title>
        <authorList>
            <person name="Carlton J.M."/>
            <person name="Hirt R.P."/>
            <person name="Silva J.C."/>
            <person name="Delcher A.L."/>
            <person name="Schatz M."/>
            <person name="Zhao Q."/>
            <person name="Wortman J.R."/>
            <person name="Bidwell S.L."/>
            <person name="Alsmark U.C.M."/>
            <person name="Besteiro S."/>
            <person name="Sicheritz-Ponten T."/>
            <person name="Noel C.J."/>
            <person name="Dacks J.B."/>
            <person name="Foster P.G."/>
            <person name="Simillion C."/>
            <person name="Van de Peer Y."/>
            <person name="Miranda-Saavedra D."/>
            <person name="Barton G.J."/>
            <person name="Westrop G.D."/>
            <person name="Mueller S."/>
            <person name="Dessi D."/>
            <person name="Fiori P.L."/>
            <person name="Ren Q."/>
            <person name="Paulsen I."/>
            <person name="Zhang H."/>
            <person name="Bastida-Corcuera F.D."/>
            <person name="Simoes-Barbosa A."/>
            <person name="Brown M.T."/>
            <person name="Hayes R.D."/>
            <person name="Mukherjee M."/>
            <person name="Okumura C.Y."/>
            <person name="Schneider R."/>
            <person name="Smith A.J."/>
            <person name="Vanacova S."/>
            <person name="Villalvazo M."/>
            <person name="Haas B.J."/>
            <person name="Pertea M."/>
            <person name="Feldblyum T.V."/>
            <person name="Utterback T.R."/>
            <person name="Shu C.L."/>
            <person name="Osoegawa K."/>
            <person name="de Jong P.J."/>
            <person name="Hrdy I."/>
            <person name="Horvathova L."/>
            <person name="Zubacova Z."/>
            <person name="Dolezal P."/>
            <person name="Malik S.B."/>
            <person name="Logsdon J.M. Jr."/>
            <person name="Henze K."/>
            <person name="Gupta A."/>
            <person name="Wang C.C."/>
            <person name="Dunne R.L."/>
            <person name="Upcroft J.A."/>
            <person name="Upcroft P."/>
            <person name="White O."/>
            <person name="Salzberg S.L."/>
            <person name="Tang P."/>
            <person name="Chiu C.-H."/>
            <person name="Lee Y.-S."/>
            <person name="Embley T.M."/>
            <person name="Coombs G.H."/>
            <person name="Mottram J.C."/>
            <person name="Tachezy J."/>
            <person name="Fraser-Liggett C.M."/>
            <person name="Johnson P.J."/>
        </authorList>
    </citation>
    <scope>NUCLEOTIDE SEQUENCE [LARGE SCALE GENOMIC DNA]</scope>
    <source>
        <strain evidence="4">G3</strain>
    </source>
</reference>
<keyword evidence="2" id="KW-1133">Transmembrane helix</keyword>
<protein>
    <submittedName>
        <fullName evidence="4">Uncharacterized protein</fullName>
    </submittedName>
</protein>
<dbReference type="KEGG" id="tva:4767784"/>
<dbReference type="VEuPathDB" id="TrichDB:TVAGG3_0652390"/>
<keyword evidence="2" id="KW-0472">Membrane</keyword>
<gene>
    <name evidence="4" type="ORF">TVAG_259340</name>
</gene>
<feature type="transmembrane region" description="Helical" evidence="2">
    <location>
        <begin position="28"/>
        <end position="52"/>
    </location>
</feature>
<feature type="chain" id="PRO_5002643328" evidence="3">
    <location>
        <begin position="19"/>
        <end position="176"/>
    </location>
</feature>
<organism evidence="4 5">
    <name type="scientific">Trichomonas vaginalis (strain ATCC PRA-98 / G3)</name>
    <dbReference type="NCBI Taxonomy" id="412133"/>
    <lineage>
        <taxon>Eukaryota</taxon>
        <taxon>Metamonada</taxon>
        <taxon>Parabasalia</taxon>
        <taxon>Trichomonadida</taxon>
        <taxon>Trichomonadidae</taxon>
        <taxon>Trichomonas</taxon>
    </lineage>
</organism>
<evidence type="ECO:0000313" key="4">
    <source>
        <dbReference type="EMBL" id="EAY09853.1"/>
    </source>
</evidence>
<dbReference type="RefSeq" id="XP_001322076.1">
    <property type="nucleotide sequence ID" value="XM_001322041.1"/>
</dbReference>
<keyword evidence="5" id="KW-1185">Reference proteome</keyword>
<dbReference type="SMR" id="A2EBY5"/>
<dbReference type="InParanoid" id="A2EBY5"/>
<evidence type="ECO:0000256" key="3">
    <source>
        <dbReference type="SAM" id="SignalP"/>
    </source>
</evidence>
<keyword evidence="3" id="KW-0732">Signal</keyword>
<accession>A2EBY5</accession>
<sequence>MFLFLLNALGLCTNGASPTSKPVNEHTLWIAVGITLLVVLLIIVLIVIYYCYCRKTNDTEEKNVNSSPLLESEELQSNVTAREVFIDVTAPPLSPDPAPIPIQPVVLEQKPAPAPQNVPASEEPKKKKKKRKEKKLPPPPSPDPSLQNEDDQKFDSGEGVDVYSSDVVYSYYSDEA</sequence>
<feature type="compositionally biased region" description="Pro residues" evidence="1">
    <location>
        <begin position="93"/>
        <end position="102"/>
    </location>
</feature>
<evidence type="ECO:0000256" key="1">
    <source>
        <dbReference type="SAM" id="MobiDB-lite"/>
    </source>
</evidence>
<keyword evidence="2" id="KW-0812">Transmembrane</keyword>
<feature type="region of interest" description="Disordered" evidence="1">
    <location>
        <begin position="93"/>
        <end position="161"/>
    </location>
</feature>
<dbReference type="Proteomes" id="UP000001542">
    <property type="component" value="Unassembled WGS sequence"/>
</dbReference>
<dbReference type="VEuPathDB" id="TrichDB:TVAG_259340"/>
<evidence type="ECO:0000256" key="2">
    <source>
        <dbReference type="SAM" id="Phobius"/>
    </source>
</evidence>
<dbReference type="AlphaFoldDB" id="A2EBY5"/>
<evidence type="ECO:0000313" key="5">
    <source>
        <dbReference type="Proteomes" id="UP000001542"/>
    </source>
</evidence>
<reference evidence="4" key="1">
    <citation type="submission" date="2006-10" db="EMBL/GenBank/DDBJ databases">
        <authorList>
            <person name="Amadeo P."/>
            <person name="Zhao Q."/>
            <person name="Wortman J."/>
            <person name="Fraser-Liggett C."/>
            <person name="Carlton J."/>
        </authorList>
    </citation>
    <scope>NUCLEOTIDE SEQUENCE</scope>
    <source>
        <strain evidence="4">G3</strain>
    </source>
</reference>
<proteinExistence type="predicted"/>